<evidence type="ECO:0000259" key="8">
    <source>
        <dbReference type="PROSITE" id="PS50928"/>
    </source>
</evidence>
<comment type="subcellular location">
    <subcellularLocation>
        <location evidence="1 7">Cell membrane</location>
        <topology evidence="1 7">Multi-pass membrane protein</topology>
    </subcellularLocation>
</comment>
<feature type="transmembrane region" description="Helical" evidence="7">
    <location>
        <begin position="265"/>
        <end position="284"/>
    </location>
</feature>
<dbReference type="InterPro" id="IPR035906">
    <property type="entry name" value="MetI-like_sf"/>
</dbReference>
<feature type="transmembrane region" description="Helical" evidence="7">
    <location>
        <begin position="95"/>
        <end position="117"/>
    </location>
</feature>
<dbReference type="KEGG" id="ttr:Tter_2452"/>
<accession>D1CHX5</accession>
<evidence type="ECO:0000256" key="2">
    <source>
        <dbReference type="ARBA" id="ARBA00022448"/>
    </source>
</evidence>
<keyword evidence="2 7" id="KW-0813">Transport</keyword>
<comment type="similarity">
    <text evidence="7">Belongs to the binding-protein-dependent transport system permease family.</text>
</comment>
<feature type="transmembrane region" description="Helical" evidence="7">
    <location>
        <begin position="126"/>
        <end position="150"/>
    </location>
</feature>
<keyword evidence="4 7" id="KW-0812">Transmembrane</keyword>
<keyword evidence="3" id="KW-1003">Cell membrane</keyword>
<dbReference type="PANTHER" id="PTHR43744:SF12">
    <property type="entry name" value="ABC TRANSPORTER PERMEASE PROTEIN MG189-RELATED"/>
    <property type="match status" value="1"/>
</dbReference>
<evidence type="ECO:0000256" key="4">
    <source>
        <dbReference type="ARBA" id="ARBA00022692"/>
    </source>
</evidence>
<keyword evidence="5 7" id="KW-1133">Transmembrane helix</keyword>
<proteinExistence type="inferred from homology"/>
<evidence type="ECO:0000256" key="1">
    <source>
        <dbReference type="ARBA" id="ARBA00004651"/>
    </source>
</evidence>
<organism evidence="9 10">
    <name type="scientific">Thermobaculum terrenum (strain ATCC BAA-798 / CCMEE 7001 / YNP1)</name>
    <dbReference type="NCBI Taxonomy" id="525904"/>
    <lineage>
        <taxon>Bacteria</taxon>
        <taxon>Bacillati</taxon>
        <taxon>Chloroflexota</taxon>
        <taxon>Chloroflexia</taxon>
        <taxon>Candidatus Thermobaculales</taxon>
        <taxon>Candidatus Thermobaculaceae</taxon>
        <taxon>Thermobaculum</taxon>
    </lineage>
</organism>
<evidence type="ECO:0000256" key="7">
    <source>
        <dbReference type="RuleBase" id="RU363032"/>
    </source>
</evidence>
<dbReference type="Proteomes" id="UP000000323">
    <property type="component" value="Chromosome 2"/>
</dbReference>
<sequence>MTTVRTAEGYTQARKGVLLGKRARRLIGSAIAYALLTLGGLLMLLPFAWLVSSSLKGPNEIFVLPPEWIPNPPRWSNYTEVLSALPFLRYLRNTLTITFLAMIGQVTTSAMGAYAFARLRWPCRDFVFAVVLATIMVPYTVTLIPTFILFKALRWLDTFLPLIVPYWFGGGAFFIFLLRQFFRTIPLDLDESARIDGASSWVIFTRIILPLSKPALAVVTIFSFLSHWNDFFGPLVYLSSADKRTLALGLAALQGLQWGRDMTHLVMAVSVIMIAPIILLFFLAQRTFIEGIVLTGIKA</sequence>
<name>D1CHX5_THET1</name>
<feature type="domain" description="ABC transmembrane type-1" evidence="8">
    <location>
        <begin position="91"/>
        <end position="284"/>
    </location>
</feature>
<feature type="transmembrane region" description="Helical" evidence="7">
    <location>
        <begin position="30"/>
        <end position="51"/>
    </location>
</feature>
<evidence type="ECO:0000256" key="3">
    <source>
        <dbReference type="ARBA" id="ARBA00022475"/>
    </source>
</evidence>
<dbReference type="Pfam" id="PF00528">
    <property type="entry name" value="BPD_transp_1"/>
    <property type="match status" value="1"/>
</dbReference>
<evidence type="ECO:0000256" key="5">
    <source>
        <dbReference type="ARBA" id="ARBA00022989"/>
    </source>
</evidence>
<dbReference type="SUPFAM" id="SSF161098">
    <property type="entry name" value="MetI-like"/>
    <property type="match status" value="1"/>
</dbReference>
<dbReference type="PROSITE" id="PS50928">
    <property type="entry name" value="ABC_TM1"/>
    <property type="match status" value="1"/>
</dbReference>
<dbReference type="PANTHER" id="PTHR43744">
    <property type="entry name" value="ABC TRANSPORTER PERMEASE PROTEIN MG189-RELATED-RELATED"/>
    <property type="match status" value="1"/>
</dbReference>
<dbReference type="HOGENOM" id="CLU_016047_1_1_0"/>
<feature type="transmembrane region" description="Helical" evidence="7">
    <location>
        <begin position="203"/>
        <end position="225"/>
    </location>
</feature>
<dbReference type="OrthoDB" id="3524874at2"/>
<evidence type="ECO:0000256" key="6">
    <source>
        <dbReference type="ARBA" id="ARBA00023136"/>
    </source>
</evidence>
<dbReference type="GO" id="GO:0005886">
    <property type="term" value="C:plasma membrane"/>
    <property type="evidence" value="ECO:0007669"/>
    <property type="project" value="UniProtKB-SubCell"/>
</dbReference>
<dbReference type="InterPro" id="IPR000515">
    <property type="entry name" value="MetI-like"/>
</dbReference>
<dbReference type="EMBL" id="CP001826">
    <property type="protein sequence ID" value="ACZ43346.1"/>
    <property type="molecule type" value="Genomic_DNA"/>
</dbReference>
<evidence type="ECO:0000313" key="10">
    <source>
        <dbReference type="Proteomes" id="UP000000323"/>
    </source>
</evidence>
<dbReference type="STRING" id="525904.Tter_2452"/>
<evidence type="ECO:0000313" key="9">
    <source>
        <dbReference type="EMBL" id="ACZ43346.1"/>
    </source>
</evidence>
<dbReference type="RefSeq" id="WP_012876377.1">
    <property type="nucleotide sequence ID" value="NC_013526.1"/>
</dbReference>
<dbReference type="Gene3D" id="1.10.3720.10">
    <property type="entry name" value="MetI-like"/>
    <property type="match status" value="1"/>
</dbReference>
<keyword evidence="10" id="KW-1185">Reference proteome</keyword>
<dbReference type="CDD" id="cd06261">
    <property type="entry name" value="TM_PBP2"/>
    <property type="match status" value="1"/>
</dbReference>
<reference evidence="10" key="1">
    <citation type="journal article" date="2010" name="Stand. Genomic Sci.">
        <title>Complete genome sequence of 'Thermobaculum terrenum' type strain (YNP1).</title>
        <authorList>
            <person name="Kiss H."/>
            <person name="Cleland D."/>
            <person name="Lapidus A."/>
            <person name="Lucas S."/>
            <person name="Glavina Del Rio T."/>
            <person name="Nolan M."/>
            <person name="Tice H."/>
            <person name="Han C."/>
            <person name="Goodwin L."/>
            <person name="Pitluck S."/>
            <person name="Liolios K."/>
            <person name="Ivanova N."/>
            <person name="Mavromatis K."/>
            <person name="Ovchinnikova G."/>
            <person name="Pati A."/>
            <person name="Chen A."/>
            <person name="Palaniappan K."/>
            <person name="Land M."/>
            <person name="Hauser L."/>
            <person name="Chang Y."/>
            <person name="Jeffries C."/>
            <person name="Lu M."/>
            <person name="Brettin T."/>
            <person name="Detter J."/>
            <person name="Goker M."/>
            <person name="Tindall B."/>
            <person name="Beck B."/>
            <person name="McDermott T."/>
            <person name="Woyke T."/>
            <person name="Bristow J."/>
            <person name="Eisen J."/>
            <person name="Markowitz V."/>
            <person name="Hugenholtz P."/>
            <person name="Kyrpides N."/>
            <person name="Klenk H."/>
            <person name="Cheng J."/>
        </authorList>
    </citation>
    <scope>NUCLEOTIDE SEQUENCE [LARGE SCALE GENOMIC DNA]</scope>
    <source>
        <strain evidence="10">ATCC BAA-798 / YNP1</strain>
    </source>
</reference>
<dbReference type="AlphaFoldDB" id="D1CHX5"/>
<dbReference type="eggNOG" id="COG0395">
    <property type="taxonomic scope" value="Bacteria"/>
</dbReference>
<protein>
    <submittedName>
        <fullName evidence="9">Binding-protein-dependent transport systems inner membrane component</fullName>
    </submittedName>
</protein>
<gene>
    <name evidence="9" type="ordered locus">Tter_2452</name>
</gene>
<keyword evidence="6 7" id="KW-0472">Membrane</keyword>
<dbReference type="GO" id="GO:0055085">
    <property type="term" value="P:transmembrane transport"/>
    <property type="evidence" value="ECO:0007669"/>
    <property type="project" value="InterPro"/>
</dbReference>
<feature type="transmembrane region" description="Helical" evidence="7">
    <location>
        <begin position="162"/>
        <end position="182"/>
    </location>
</feature>